<keyword evidence="1" id="KW-0695">RNA-directed DNA polymerase</keyword>
<keyword evidence="1" id="KW-0808">Transferase</keyword>
<keyword evidence="1" id="KW-0548">Nucleotidyltransferase</keyword>
<keyword evidence="2" id="KW-1185">Reference proteome</keyword>
<dbReference type="OrthoDB" id="10063195at2759"/>
<gene>
    <name evidence="1" type="ORF">llap_22740</name>
</gene>
<organism evidence="1 2">
    <name type="scientific">Limosa lapponica baueri</name>
    <dbReference type="NCBI Taxonomy" id="1758121"/>
    <lineage>
        <taxon>Eukaryota</taxon>
        <taxon>Metazoa</taxon>
        <taxon>Chordata</taxon>
        <taxon>Craniata</taxon>
        <taxon>Vertebrata</taxon>
        <taxon>Euteleostomi</taxon>
        <taxon>Archelosauria</taxon>
        <taxon>Archosauria</taxon>
        <taxon>Dinosauria</taxon>
        <taxon>Saurischia</taxon>
        <taxon>Theropoda</taxon>
        <taxon>Coelurosauria</taxon>
        <taxon>Aves</taxon>
        <taxon>Neognathae</taxon>
        <taxon>Neoaves</taxon>
        <taxon>Charadriiformes</taxon>
        <taxon>Scolopacidae</taxon>
        <taxon>Limosa</taxon>
    </lineage>
</organism>
<evidence type="ECO:0000313" key="1">
    <source>
        <dbReference type="EMBL" id="PKU26956.1"/>
    </source>
</evidence>
<sequence length="163" mass="18618">MEQILLESLLRFMENKEIIGDSQHGFTKGRLCLTNLVAFYNGVTALVDKGRATDIIYMDWCKAFDTVLRDILVSKLKTQGFDRWTTLWSGWLHSKSCGQWLDTQAETRDKWQYGHRCCLTSLSVTLESRAECTLSKFAADTKLCGAVNMLDGRDAIQRDPDRL</sequence>
<dbReference type="AlphaFoldDB" id="A0A2I0SZI0"/>
<reference evidence="2" key="1">
    <citation type="submission" date="2017-11" db="EMBL/GenBank/DDBJ databases">
        <authorList>
            <person name="Lima N.C."/>
            <person name="Parody-Merino A.M."/>
            <person name="Battley P.F."/>
            <person name="Fidler A.E."/>
            <person name="Prosdocimi F."/>
        </authorList>
    </citation>
    <scope>NUCLEOTIDE SEQUENCE [LARGE SCALE GENOMIC DNA]</scope>
</reference>
<dbReference type="EMBL" id="KZ533719">
    <property type="protein sequence ID" value="PKU26956.1"/>
    <property type="molecule type" value="Genomic_DNA"/>
</dbReference>
<proteinExistence type="predicted"/>
<name>A0A2I0SZI0_LIMLA</name>
<evidence type="ECO:0000313" key="2">
    <source>
        <dbReference type="Proteomes" id="UP000233556"/>
    </source>
</evidence>
<accession>A0A2I0SZI0</accession>
<reference evidence="2" key="2">
    <citation type="submission" date="2017-12" db="EMBL/GenBank/DDBJ databases">
        <title>Genome sequence of the Bar-tailed Godwit (Limosa lapponica baueri).</title>
        <authorList>
            <person name="Lima N.C.B."/>
            <person name="Parody-Merino A.M."/>
            <person name="Battley P.F."/>
            <person name="Fidler A.E."/>
            <person name="Prosdocimi F."/>
        </authorList>
    </citation>
    <scope>NUCLEOTIDE SEQUENCE [LARGE SCALE GENOMIC DNA]</scope>
</reference>
<protein>
    <submittedName>
        <fullName evidence="1">Rna-directed dna polymerase from mobile element jockey-like</fullName>
    </submittedName>
</protein>
<dbReference type="GO" id="GO:0003964">
    <property type="term" value="F:RNA-directed DNA polymerase activity"/>
    <property type="evidence" value="ECO:0007669"/>
    <property type="project" value="UniProtKB-KW"/>
</dbReference>
<dbReference type="PANTHER" id="PTHR33332">
    <property type="entry name" value="REVERSE TRANSCRIPTASE DOMAIN-CONTAINING PROTEIN"/>
    <property type="match status" value="1"/>
</dbReference>
<dbReference type="Proteomes" id="UP000233556">
    <property type="component" value="Unassembled WGS sequence"/>
</dbReference>